<sequence length="172" mass="19767">MQMEEKLSDPMAVFLIATSKVSDKSSKKRHQLFSENTKELSSEIEDSQTTTTTAITAATDTSSQVSIVTHPSSSKNVPRNRQQSRSFSEVWDYFNKGTERSNGHYKATCSYCTKKWAQRKPAQLEAHLSNKCISCPKDIFRYWRKKVAKGIQIILESLKRTALYQIHYHKQQ</sequence>
<name>A0A397VBL5_9GLOM</name>
<evidence type="ECO:0000313" key="3">
    <source>
        <dbReference type="Proteomes" id="UP000266673"/>
    </source>
</evidence>
<comment type="caution">
    <text evidence="2">The sequence shown here is derived from an EMBL/GenBank/DDBJ whole genome shotgun (WGS) entry which is preliminary data.</text>
</comment>
<evidence type="ECO:0000313" key="2">
    <source>
        <dbReference type="EMBL" id="RIB19098.1"/>
    </source>
</evidence>
<feature type="compositionally biased region" description="Polar residues" evidence="1">
    <location>
        <begin position="65"/>
        <end position="83"/>
    </location>
</feature>
<dbReference type="AlphaFoldDB" id="A0A397VBL5"/>
<reference evidence="2 3" key="1">
    <citation type="submission" date="2018-06" db="EMBL/GenBank/DDBJ databases">
        <title>Comparative genomics reveals the genomic features of Rhizophagus irregularis, R. cerebriforme, R. diaphanum and Gigaspora rosea, and their symbiotic lifestyle signature.</title>
        <authorList>
            <person name="Morin E."/>
            <person name="San Clemente H."/>
            <person name="Chen E.C.H."/>
            <person name="De La Providencia I."/>
            <person name="Hainaut M."/>
            <person name="Kuo A."/>
            <person name="Kohler A."/>
            <person name="Murat C."/>
            <person name="Tang N."/>
            <person name="Roy S."/>
            <person name="Loubradou J."/>
            <person name="Henrissat B."/>
            <person name="Grigoriev I.V."/>
            <person name="Corradi N."/>
            <person name="Roux C."/>
            <person name="Martin F.M."/>
        </authorList>
    </citation>
    <scope>NUCLEOTIDE SEQUENCE [LARGE SCALE GENOMIC DNA]</scope>
    <source>
        <strain evidence="2 3">DAOM 194757</strain>
    </source>
</reference>
<organism evidence="2 3">
    <name type="scientific">Gigaspora rosea</name>
    <dbReference type="NCBI Taxonomy" id="44941"/>
    <lineage>
        <taxon>Eukaryota</taxon>
        <taxon>Fungi</taxon>
        <taxon>Fungi incertae sedis</taxon>
        <taxon>Mucoromycota</taxon>
        <taxon>Glomeromycotina</taxon>
        <taxon>Glomeromycetes</taxon>
        <taxon>Diversisporales</taxon>
        <taxon>Gigasporaceae</taxon>
        <taxon>Gigaspora</taxon>
    </lineage>
</organism>
<keyword evidence="3" id="KW-1185">Reference proteome</keyword>
<protein>
    <submittedName>
        <fullName evidence="2">Uncharacterized protein</fullName>
    </submittedName>
</protein>
<feature type="region of interest" description="Disordered" evidence="1">
    <location>
        <begin position="20"/>
        <end position="50"/>
    </location>
</feature>
<dbReference type="Proteomes" id="UP000266673">
    <property type="component" value="Unassembled WGS sequence"/>
</dbReference>
<accession>A0A397VBL5</accession>
<proteinExistence type="predicted"/>
<feature type="region of interest" description="Disordered" evidence="1">
    <location>
        <begin position="62"/>
        <end position="83"/>
    </location>
</feature>
<dbReference type="EMBL" id="QKWP01000495">
    <property type="protein sequence ID" value="RIB19098.1"/>
    <property type="molecule type" value="Genomic_DNA"/>
</dbReference>
<gene>
    <name evidence="2" type="ORF">C2G38_2036324</name>
</gene>
<evidence type="ECO:0000256" key="1">
    <source>
        <dbReference type="SAM" id="MobiDB-lite"/>
    </source>
</evidence>